<dbReference type="eggNOG" id="KOG4210">
    <property type="taxonomic scope" value="Eukaryota"/>
</dbReference>
<dbReference type="RefSeq" id="XP_004517211.1">
    <property type="nucleotide sequence ID" value="XM_004517154.3"/>
</dbReference>
<name>A0A1S2Z915_CICAR</name>
<evidence type="ECO:0000313" key="5">
    <source>
        <dbReference type="RefSeq" id="XP_004503497.1"/>
    </source>
</evidence>
<keyword evidence="2" id="KW-0539">Nucleus</keyword>
<dbReference type="GO" id="GO:0005634">
    <property type="term" value="C:nucleus"/>
    <property type="evidence" value="ECO:0007669"/>
    <property type="project" value="UniProtKB-SubCell"/>
</dbReference>
<dbReference type="Proteomes" id="UP000087171">
    <property type="component" value="Chromosome Ca6"/>
</dbReference>
<evidence type="ECO:0000313" key="6">
    <source>
        <dbReference type="RefSeq" id="XP_004517211.1"/>
    </source>
</evidence>
<dbReference type="GeneID" id="101490283"/>
<evidence type="ECO:0000256" key="2">
    <source>
        <dbReference type="ARBA" id="ARBA00023242"/>
    </source>
</evidence>
<evidence type="ECO:0000256" key="3">
    <source>
        <dbReference type="SAM" id="MobiDB-lite"/>
    </source>
</evidence>
<dbReference type="STRING" id="3827.A0A1S2Z915"/>
<evidence type="ECO:0000313" key="4">
    <source>
        <dbReference type="Proteomes" id="UP000087171"/>
    </source>
</evidence>
<dbReference type="KEGG" id="cam:101515256"/>
<gene>
    <name evidence="6" type="primary">LOC101490283</name>
    <name evidence="5" type="synonym">LOC101515256</name>
</gene>
<proteinExistence type="predicted"/>
<dbReference type="AlphaFoldDB" id="A0A1S2Z915"/>
<accession>A0A1S2Z915</accession>
<feature type="compositionally biased region" description="Low complexity" evidence="3">
    <location>
        <begin position="50"/>
        <end position="65"/>
    </location>
</feature>
<dbReference type="PANTHER" id="PTHR33172">
    <property type="entry name" value="OS08G0516900 PROTEIN"/>
    <property type="match status" value="1"/>
</dbReference>
<keyword evidence="4" id="KW-1185">Reference proteome</keyword>
<dbReference type="OrthoDB" id="694201at2759"/>
<dbReference type="PaxDb" id="3827-XP_004503497.1"/>
<reference evidence="4" key="1">
    <citation type="journal article" date="2013" name="Nat. Biotechnol.">
        <title>Draft genome sequence of chickpea (Cicer arietinum) provides a resource for trait improvement.</title>
        <authorList>
            <person name="Varshney R.K."/>
            <person name="Song C."/>
            <person name="Saxena R.K."/>
            <person name="Azam S."/>
            <person name="Yu S."/>
            <person name="Sharpe A.G."/>
            <person name="Cannon S."/>
            <person name="Baek J."/>
            <person name="Rosen B.D."/>
            <person name="Tar'an B."/>
            <person name="Millan T."/>
            <person name="Zhang X."/>
            <person name="Ramsay L.D."/>
            <person name="Iwata A."/>
            <person name="Wang Y."/>
            <person name="Nelson W."/>
            <person name="Farmer A.D."/>
            <person name="Gaur P.M."/>
            <person name="Soderlund C."/>
            <person name="Penmetsa R.V."/>
            <person name="Xu C."/>
            <person name="Bharti A.K."/>
            <person name="He W."/>
            <person name="Winter P."/>
            <person name="Zhao S."/>
            <person name="Hane J.K."/>
            <person name="Carrasquilla-Garcia N."/>
            <person name="Condie J.A."/>
            <person name="Upadhyaya H.D."/>
            <person name="Luo M.C."/>
            <person name="Thudi M."/>
            <person name="Gowda C.L."/>
            <person name="Singh N.P."/>
            <person name="Lichtenzveig J."/>
            <person name="Gali K.K."/>
            <person name="Rubio J."/>
            <person name="Nadarajan N."/>
            <person name="Dolezel J."/>
            <person name="Bansal K.C."/>
            <person name="Xu X."/>
            <person name="Edwards D."/>
            <person name="Zhang G."/>
            <person name="Kahl G."/>
            <person name="Gil J."/>
            <person name="Singh K.B."/>
            <person name="Datta S.K."/>
            <person name="Jackson S.A."/>
            <person name="Wang J."/>
            <person name="Cook D.R."/>
        </authorList>
    </citation>
    <scope>NUCLEOTIDE SEQUENCE [LARGE SCALE GENOMIC DNA]</scope>
    <source>
        <strain evidence="4">cv. CDC Frontier</strain>
    </source>
</reference>
<feature type="region of interest" description="Disordered" evidence="3">
    <location>
        <begin position="25"/>
        <end position="69"/>
    </location>
</feature>
<dbReference type="RefSeq" id="XP_004503497.1">
    <property type="nucleotide sequence ID" value="XM_004503440.3"/>
</dbReference>
<organism evidence="4 6">
    <name type="scientific">Cicer arietinum</name>
    <name type="common">Chickpea</name>
    <name type="synonym">Garbanzo</name>
    <dbReference type="NCBI Taxonomy" id="3827"/>
    <lineage>
        <taxon>Eukaryota</taxon>
        <taxon>Viridiplantae</taxon>
        <taxon>Streptophyta</taxon>
        <taxon>Embryophyta</taxon>
        <taxon>Tracheophyta</taxon>
        <taxon>Spermatophyta</taxon>
        <taxon>Magnoliopsida</taxon>
        <taxon>eudicotyledons</taxon>
        <taxon>Gunneridae</taxon>
        <taxon>Pentapetalae</taxon>
        <taxon>rosids</taxon>
        <taxon>fabids</taxon>
        <taxon>Fabales</taxon>
        <taxon>Fabaceae</taxon>
        <taxon>Papilionoideae</taxon>
        <taxon>50 kb inversion clade</taxon>
        <taxon>NPAAA clade</taxon>
        <taxon>Hologalegina</taxon>
        <taxon>IRL clade</taxon>
        <taxon>Cicereae</taxon>
        <taxon>Cicer</taxon>
    </lineage>
</organism>
<feature type="compositionally biased region" description="Low complexity" evidence="3">
    <location>
        <begin position="29"/>
        <end position="43"/>
    </location>
</feature>
<dbReference type="KEGG" id="cam:101490283"/>
<evidence type="ECO:0000256" key="1">
    <source>
        <dbReference type="ARBA" id="ARBA00004123"/>
    </source>
</evidence>
<dbReference type="GeneID" id="101515256"/>
<dbReference type="InterPro" id="IPR051992">
    <property type="entry name" value="OxStress_Response_Reg"/>
</dbReference>
<protein>
    <submittedName>
        <fullName evidence="6">Uncharacterized protein LOC101490283</fullName>
    </submittedName>
    <submittedName>
        <fullName evidence="5">Uncharacterized protein LOC101515256</fullName>
    </submittedName>
</protein>
<dbReference type="GO" id="GO:0006950">
    <property type="term" value="P:response to stress"/>
    <property type="evidence" value="ECO:0007669"/>
    <property type="project" value="UniProtKB-ARBA"/>
</dbReference>
<reference evidence="5 6" key="2">
    <citation type="submission" date="2025-04" db="UniProtKB">
        <authorList>
            <consortium name="RefSeq"/>
        </authorList>
    </citation>
    <scope>IDENTIFICATION</scope>
    <source>
        <tissue evidence="5 6">Etiolated seedlings</tissue>
    </source>
</reference>
<sequence length="167" mass="18271">MNVKGIMEGNTNWVVKEDVDENVNDSISIEDSMNSICSSSSSSELDDQEASSSPSSLSSSSSSQSNGPLYELSELMNHLPLKRGLSMFYQGKAQSFSSLGRVQSIEDLAKKERPNYRKKVKSCKILYSTPKATISKKTSRGPCASLITRRGTFLGGSRPSFSVHKNF</sequence>
<dbReference type="PANTHER" id="PTHR33172:SF103">
    <property type="entry name" value="PROTEIN OXIDATIVE STRESS 3"/>
    <property type="match status" value="1"/>
</dbReference>
<comment type="subcellular location">
    <subcellularLocation>
        <location evidence="1">Nucleus</location>
    </subcellularLocation>
</comment>